<accession>A0A8K0PE94</accession>
<dbReference type="SUPFAM" id="SSF56112">
    <property type="entry name" value="Protein kinase-like (PK-like)"/>
    <property type="match status" value="1"/>
</dbReference>
<evidence type="ECO:0008006" key="3">
    <source>
        <dbReference type="Google" id="ProtNLM"/>
    </source>
</evidence>
<proteinExistence type="predicted"/>
<dbReference type="Gene3D" id="1.10.510.10">
    <property type="entry name" value="Transferase(Phosphotransferase) domain 1"/>
    <property type="match status" value="1"/>
</dbReference>
<dbReference type="Gene3D" id="3.30.200.20">
    <property type="entry name" value="Phosphorylase Kinase, domain 1"/>
    <property type="match status" value="1"/>
</dbReference>
<evidence type="ECO:0000313" key="2">
    <source>
        <dbReference type="Proteomes" id="UP000809789"/>
    </source>
</evidence>
<name>A0A8K0PE94_9PEZI</name>
<evidence type="ECO:0000313" key="1">
    <source>
        <dbReference type="EMBL" id="KAG8623953.1"/>
    </source>
</evidence>
<protein>
    <recommendedName>
        <fullName evidence="3">Protein kinase domain-containing protein</fullName>
    </recommendedName>
</protein>
<organism evidence="1 2">
    <name type="scientific">Elsinoe batatas</name>
    <dbReference type="NCBI Taxonomy" id="2601811"/>
    <lineage>
        <taxon>Eukaryota</taxon>
        <taxon>Fungi</taxon>
        <taxon>Dikarya</taxon>
        <taxon>Ascomycota</taxon>
        <taxon>Pezizomycotina</taxon>
        <taxon>Dothideomycetes</taxon>
        <taxon>Dothideomycetidae</taxon>
        <taxon>Myriangiales</taxon>
        <taxon>Elsinoaceae</taxon>
        <taxon>Elsinoe</taxon>
    </lineage>
</organism>
<dbReference type="OrthoDB" id="5979581at2759"/>
<gene>
    <name evidence="1" type="ORF">KVT40_008929</name>
</gene>
<dbReference type="EMBL" id="JAESVG020000010">
    <property type="protein sequence ID" value="KAG8623953.1"/>
    <property type="molecule type" value="Genomic_DNA"/>
</dbReference>
<dbReference type="InterPro" id="IPR011009">
    <property type="entry name" value="Kinase-like_dom_sf"/>
</dbReference>
<keyword evidence="2" id="KW-1185">Reference proteome</keyword>
<reference evidence="1" key="1">
    <citation type="submission" date="2021-07" db="EMBL/GenBank/DDBJ databases">
        <title>Elsinoe batatas strain:CRI-CJ2 Genome sequencing and assembly.</title>
        <authorList>
            <person name="Huang L."/>
        </authorList>
    </citation>
    <scope>NUCLEOTIDE SEQUENCE</scope>
    <source>
        <strain evidence="1">CRI-CJ2</strain>
    </source>
</reference>
<dbReference type="AlphaFoldDB" id="A0A8K0PE94"/>
<dbReference type="Proteomes" id="UP000809789">
    <property type="component" value="Unassembled WGS sequence"/>
</dbReference>
<sequence>MRADAPHDEARTLLHLANATKDDAGRHPVVKLYDFFCHAGPNGCHACLVLELLGSDVSRVLRKTFDEKEGFEPMPYLCTAWILLDTLAWLHQHQVWHLNVRFEKLLVEIYKLFVGDVGSGETSPRWIYDAGQASNFYGQWQGRLAQLRLGLGEDAVLSEELGERMAERRMASGNTQDIVEALVPASGRILEGMLLADGSERTSLVDARDEIEALMAVVGTWSLST</sequence>
<comment type="caution">
    <text evidence="1">The sequence shown here is derived from an EMBL/GenBank/DDBJ whole genome shotgun (WGS) entry which is preliminary data.</text>
</comment>